<dbReference type="InterPro" id="IPR002181">
    <property type="entry name" value="Fibrinogen_a/b/g_C_dom"/>
</dbReference>
<reference evidence="4 5" key="1">
    <citation type="submission" date="2019-05" db="EMBL/GenBank/DDBJ databases">
        <title>Another draft genome of Portunus trituberculatus and its Hox gene families provides insights of decapod evolution.</title>
        <authorList>
            <person name="Jeong J.-H."/>
            <person name="Song I."/>
            <person name="Kim S."/>
            <person name="Choi T."/>
            <person name="Kim D."/>
            <person name="Ryu S."/>
            <person name="Kim W."/>
        </authorList>
    </citation>
    <scope>NUCLEOTIDE SEQUENCE [LARGE SCALE GENOMIC DNA]</scope>
    <source>
        <tissue evidence="4">Muscle</tissue>
    </source>
</reference>
<dbReference type="PROSITE" id="PS51406">
    <property type="entry name" value="FIBRINOGEN_C_2"/>
    <property type="match status" value="1"/>
</dbReference>
<dbReference type="GO" id="GO:0005615">
    <property type="term" value="C:extracellular space"/>
    <property type="evidence" value="ECO:0007669"/>
    <property type="project" value="TreeGrafter"/>
</dbReference>
<dbReference type="Gene3D" id="3.90.215.10">
    <property type="entry name" value="Gamma Fibrinogen, chain A, domain 1"/>
    <property type="match status" value="1"/>
</dbReference>
<organism evidence="4 5">
    <name type="scientific">Portunus trituberculatus</name>
    <name type="common">Swimming crab</name>
    <name type="synonym">Neptunus trituberculatus</name>
    <dbReference type="NCBI Taxonomy" id="210409"/>
    <lineage>
        <taxon>Eukaryota</taxon>
        <taxon>Metazoa</taxon>
        <taxon>Ecdysozoa</taxon>
        <taxon>Arthropoda</taxon>
        <taxon>Crustacea</taxon>
        <taxon>Multicrustacea</taxon>
        <taxon>Malacostraca</taxon>
        <taxon>Eumalacostraca</taxon>
        <taxon>Eucarida</taxon>
        <taxon>Decapoda</taxon>
        <taxon>Pleocyemata</taxon>
        <taxon>Brachyura</taxon>
        <taxon>Eubrachyura</taxon>
        <taxon>Portunoidea</taxon>
        <taxon>Portunidae</taxon>
        <taxon>Portuninae</taxon>
        <taxon>Portunus</taxon>
    </lineage>
</organism>
<feature type="region of interest" description="Disordered" evidence="2">
    <location>
        <begin position="1"/>
        <end position="254"/>
    </location>
</feature>
<dbReference type="EMBL" id="VSRR010004970">
    <property type="protein sequence ID" value="MPC41208.1"/>
    <property type="molecule type" value="Genomic_DNA"/>
</dbReference>
<dbReference type="GO" id="GO:0030971">
    <property type="term" value="F:receptor tyrosine kinase binding"/>
    <property type="evidence" value="ECO:0007669"/>
    <property type="project" value="TreeGrafter"/>
</dbReference>
<proteinExistence type="predicted"/>
<evidence type="ECO:0000259" key="3">
    <source>
        <dbReference type="PROSITE" id="PS51406"/>
    </source>
</evidence>
<dbReference type="PROSITE" id="PS00514">
    <property type="entry name" value="FIBRINOGEN_C_1"/>
    <property type="match status" value="1"/>
</dbReference>
<dbReference type="Proteomes" id="UP000324222">
    <property type="component" value="Unassembled WGS sequence"/>
</dbReference>
<dbReference type="InterPro" id="IPR020837">
    <property type="entry name" value="Fibrinogen_CS"/>
</dbReference>
<dbReference type="InterPro" id="IPR050373">
    <property type="entry name" value="Fibrinogen_C-term_domain"/>
</dbReference>
<feature type="region of interest" description="Disordered" evidence="2">
    <location>
        <begin position="283"/>
        <end position="305"/>
    </location>
</feature>
<comment type="caution">
    <text evidence="4">The sequence shown here is derived from an EMBL/GenBank/DDBJ whole genome shotgun (WGS) entry which is preliminary data.</text>
</comment>
<keyword evidence="1" id="KW-1015">Disulfide bond</keyword>
<dbReference type="GO" id="GO:0048014">
    <property type="term" value="P:Tie signaling pathway"/>
    <property type="evidence" value="ECO:0007669"/>
    <property type="project" value="TreeGrafter"/>
</dbReference>
<dbReference type="InterPro" id="IPR036056">
    <property type="entry name" value="Fibrinogen-like_C"/>
</dbReference>
<sequence length="653" mass="72981">MSRGKEQVNATKFDAAKSNDEGSIPQNKSSDEGEEKSFNDEEKRNKFKDEKEESSSNKDITESKAKDSTSKSDEEMRDTFSDGTAESKKKDSTQQSNARMGKKDIAEGGKEGSNLKNKSSDEEEKSVSKKDDVENEKKHKKMKNNSDDEKEEGSRQHEATERSKVHEISSAKLPALEDEAQARSAYNLTNSTKPTTLADTAANVPSNPSKQPTETAADEPASPPKPMTPTDTAADEPASPPKPMTPTDTAADTPTTTLLPIIGARMLIPPKSTYIKTKDNDVATDKTTNDIPTSTTPAKHDSLNKPTTIAGGAKEAVSPDSSSPRVFGRFGQVNSIDESETTTENDEDVCKVPVTEKHERNLNLECGSNEKKCKKQMIPEGCCGSIATKCCLETDRTVHEAYKTTLASLEYRIYALEEQTKSIYDRLFAVDCSDLINIKDEFEPQTLYLEHGGKRPVRVLCNMETEGGGWTVVQRREPHPTPVDFQRSWHDYRVGFGTPETEYWVGLQNLHAWTNTRQYELRIEITDYNGNSAYAHYRRFYVEGEDQDFRLHVSGYRGTAGDALTNRNTADSFTADGMKFSTYDRDNDLADDTNCALLWKSGGWWYNCCSWSNLNGPHWKQAEGSSIGINWHTWRNREYLRTSTMMIRPSTSP</sequence>
<dbReference type="Pfam" id="PF00147">
    <property type="entry name" value="Fibrinogen_C"/>
    <property type="match status" value="1"/>
</dbReference>
<feature type="compositionally biased region" description="Low complexity" evidence="2">
    <location>
        <begin position="245"/>
        <end position="254"/>
    </location>
</feature>
<evidence type="ECO:0000256" key="2">
    <source>
        <dbReference type="SAM" id="MobiDB-lite"/>
    </source>
</evidence>
<name>A0A5B7F7W2_PORTR</name>
<dbReference type="SMART" id="SM00186">
    <property type="entry name" value="FBG"/>
    <property type="match status" value="1"/>
</dbReference>
<feature type="compositionally biased region" description="Basic and acidic residues" evidence="2">
    <location>
        <begin position="101"/>
        <end position="110"/>
    </location>
</feature>
<accession>A0A5B7F7W2</accession>
<dbReference type="PANTHER" id="PTHR19143:SF156">
    <property type="entry name" value="ANGIOPOIETIN-1"/>
    <property type="match status" value="1"/>
</dbReference>
<dbReference type="OrthoDB" id="6145874at2759"/>
<protein>
    <submittedName>
        <fullName evidence="4">Angiopoietin-1</fullName>
    </submittedName>
</protein>
<feature type="compositionally biased region" description="Basic and acidic residues" evidence="2">
    <location>
        <begin position="144"/>
        <end position="169"/>
    </location>
</feature>
<evidence type="ECO:0000256" key="1">
    <source>
        <dbReference type="ARBA" id="ARBA00023157"/>
    </source>
</evidence>
<dbReference type="SUPFAM" id="SSF56496">
    <property type="entry name" value="Fibrinogen C-terminal domain-like"/>
    <property type="match status" value="1"/>
</dbReference>
<keyword evidence="5" id="KW-1185">Reference proteome</keyword>
<dbReference type="InterPro" id="IPR014716">
    <property type="entry name" value="Fibrinogen_a/b/g_C_1"/>
</dbReference>
<evidence type="ECO:0000313" key="5">
    <source>
        <dbReference type="Proteomes" id="UP000324222"/>
    </source>
</evidence>
<evidence type="ECO:0000313" key="4">
    <source>
        <dbReference type="EMBL" id="MPC41208.1"/>
    </source>
</evidence>
<feature type="domain" description="Fibrinogen C-terminal" evidence="3">
    <location>
        <begin position="423"/>
        <end position="651"/>
    </location>
</feature>
<dbReference type="AlphaFoldDB" id="A0A5B7F7W2"/>
<feature type="compositionally biased region" description="Basic and acidic residues" evidence="2">
    <location>
        <begin position="29"/>
        <end position="92"/>
    </location>
</feature>
<gene>
    <name evidence="4" type="primary">Angpt1_1</name>
    <name evidence="4" type="ORF">E2C01_034795</name>
</gene>
<feature type="compositionally biased region" description="Polar residues" evidence="2">
    <location>
        <begin position="184"/>
        <end position="214"/>
    </location>
</feature>
<feature type="compositionally biased region" description="Basic and acidic residues" evidence="2">
    <location>
        <begin position="125"/>
        <end position="137"/>
    </location>
</feature>
<dbReference type="CDD" id="cd00087">
    <property type="entry name" value="FReD"/>
    <property type="match status" value="1"/>
</dbReference>
<dbReference type="PANTHER" id="PTHR19143">
    <property type="entry name" value="FIBRINOGEN/TENASCIN/ANGIOPOEITIN"/>
    <property type="match status" value="1"/>
</dbReference>